<feature type="region of interest" description="Disordered" evidence="1">
    <location>
        <begin position="181"/>
        <end position="201"/>
    </location>
</feature>
<reference evidence="3 4" key="1">
    <citation type="submission" date="2023-06" db="EMBL/GenBank/DDBJ databases">
        <authorList>
            <person name="Feng G."/>
            <person name="Li J."/>
            <person name="Zhu H."/>
        </authorList>
    </citation>
    <scope>NUCLEOTIDE SEQUENCE [LARGE SCALE GENOMIC DNA]</scope>
    <source>
        <strain evidence="3 4">RHCJP20</strain>
    </source>
</reference>
<keyword evidence="2" id="KW-0732">Signal</keyword>
<feature type="chain" id="PRO_5047256671" evidence="2">
    <location>
        <begin position="30"/>
        <end position="494"/>
    </location>
</feature>
<evidence type="ECO:0000313" key="3">
    <source>
        <dbReference type="EMBL" id="MDM7886844.1"/>
    </source>
</evidence>
<evidence type="ECO:0000256" key="2">
    <source>
        <dbReference type="SAM" id="SignalP"/>
    </source>
</evidence>
<name>A0ABT7TD68_9MICO</name>
<feature type="compositionally biased region" description="Basic and acidic residues" evidence="1">
    <location>
        <begin position="370"/>
        <end position="379"/>
    </location>
</feature>
<protein>
    <submittedName>
        <fullName evidence="3">Uncharacterized protein</fullName>
    </submittedName>
</protein>
<dbReference type="RefSeq" id="WP_289468647.1">
    <property type="nucleotide sequence ID" value="NZ_JAUCMM010000001.1"/>
</dbReference>
<feature type="signal peptide" evidence="2">
    <location>
        <begin position="1"/>
        <end position="29"/>
    </location>
</feature>
<feature type="compositionally biased region" description="Polar residues" evidence="1">
    <location>
        <begin position="181"/>
        <end position="195"/>
    </location>
</feature>
<evidence type="ECO:0000313" key="4">
    <source>
        <dbReference type="Proteomes" id="UP001235720"/>
    </source>
</evidence>
<evidence type="ECO:0000256" key="1">
    <source>
        <dbReference type="SAM" id="MobiDB-lite"/>
    </source>
</evidence>
<keyword evidence="4" id="KW-1185">Reference proteome</keyword>
<dbReference type="EMBL" id="JAUCMM010000001">
    <property type="protein sequence ID" value="MDM7886844.1"/>
    <property type="molecule type" value="Genomic_DNA"/>
</dbReference>
<accession>A0ABT7TD68</accession>
<proteinExistence type="predicted"/>
<organism evidence="3 4">
    <name type="scientific">Curtobacterium subtropicum</name>
    <dbReference type="NCBI Taxonomy" id="3055138"/>
    <lineage>
        <taxon>Bacteria</taxon>
        <taxon>Bacillati</taxon>
        <taxon>Actinomycetota</taxon>
        <taxon>Actinomycetes</taxon>
        <taxon>Micrococcales</taxon>
        <taxon>Microbacteriaceae</taxon>
        <taxon>Curtobacterium</taxon>
    </lineage>
</organism>
<comment type="caution">
    <text evidence="3">The sequence shown here is derived from an EMBL/GenBank/DDBJ whole genome shotgun (WGS) entry which is preliminary data.</text>
</comment>
<sequence>MLWGRRRTRSAALTAATLTALLLPTGCSAHLDAGTAGLDRAERELSAVDGVHSVSGTATNNLPFAGQAFVIVTADDDLSGADLRRVTHEVGRWLHNESGPGTTYRGSMEADGFGFSLKARASENDELLAVVDRLRGDDRWLGGDVDAPSASGTGGGRIALTVREADDLVSGWDAVRKAATSSRWDTASTTASWSADQPDDLPSYQTPDLRIANDVAGTDDTVGDPTPEITAYERVRAAHEVTHASVTPGRLLMHLADLGDIRDATAIAQQAAPDAQVIVDGGIVTKDEPQGDDDLPDADDYAEADRLAAVAVRPGVTAVSLTPTLVDVTVADPDAVLATATALAVAAPADPVTSIRVGPKADTPNGAVGADRDAADDSSRLSVDGSPAMLGASIQVGTALRAFLPASSEQFSTNQSVAATLTDAGQVPAFVAAVRPVLPEGSGLHVRLADRGTGGTTDLILRDGQLTDTPLREGEERGADRTDLERALLDAWNG</sequence>
<gene>
    <name evidence="3" type="ORF">QUG98_00105</name>
</gene>
<feature type="region of interest" description="Disordered" evidence="1">
    <location>
        <begin position="354"/>
        <end position="381"/>
    </location>
</feature>
<dbReference type="Proteomes" id="UP001235720">
    <property type="component" value="Unassembled WGS sequence"/>
</dbReference>